<evidence type="ECO:0000313" key="2">
    <source>
        <dbReference type="Proteomes" id="UP000828390"/>
    </source>
</evidence>
<protein>
    <submittedName>
        <fullName evidence="1">Uncharacterized protein</fullName>
    </submittedName>
</protein>
<evidence type="ECO:0000313" key="1">
    <source>
        <dbReference type="EMBL" id="KAH3728902.1"/>
    </source>
</evidence>
<reference evidence="1" key="2">
    <citation type="submission" date="2020-11" db="EMBL/GenBank/DDBJ databases">
        <authorList>
            <person name="McCartney M.A."/>
            <person name="Auch B."/>
            <person name="Kono T."/>
            <person name="Mallez S."/>
            <person name="Becker A."/>
            <person name="Gohl D.M."/>
            <person name="Silverstein K.A.T."/>
            <person name="Koren S."/>
            <person name="Bechman K.B."/>
            <person name="Herman A."/>
            <person name="Abrahante J.E."/>
            <person name="Garbe J."/>
        </authorList>
    </citation>
    <scope>NUCLEOTIDE SEQUENCE</scope>
    <source>
        <strain evidence="1">Duluth1</strain>
        <tissue evidence="1">Whole animal</tissue>
    </source>
</reference>
<dbReference type="Proteomes" id="UP000828390">
    <property type="component" value="Unassembled WGS sequence"/>
</dbReference>
<keyword evidence="2" id="KW-1185">Reference proteome</keyword>
<accession>A0A9D4CQN9</accession>
<gene>
    <name evidence="1" type="ORF">DPMN_054865</name>
</gene>
<dbReference type="AlphaFoldDB" id="A0A9D4CQN9"/>
<reference evidence="1" key="1">
    <citation type="journal article" date="2019" name="bioRxiv">
        <title>The Genome of the Zebra Mussel, Dreissena polymorpha: A Resource for Invasive Species Research.</title>
        <authorList>
            <person name="McCartney M.A."/>
            <person name="Auch B."/>
            <person name="Kono T."/>
            <person name="Mallez S."/>
            <person name="Zhang Y."/>
            <person name="Obille A."/>
            <person name="Becker A."/>
            <person name="Abrahante J.E."/>
            <person name="Garbe J."/>
            <person name="Badalamenti J.P."/>
            <person name="Herman A."/>
            <person name="Mangelson H."/>
            <person name="Liachko I."/>
            <person name="Sullivan S."/>
            <person name="Sone E.D."/>
            <person name="Koren S."/>
            <person name="Silverstein K.A.T."/>
            <person name="Beckman K.B."/>
            <person name="Gohl D.M."/>
        </authorList>
    </citation>
    <scope>NUCLEOTIDE SEQUENCE</scope>
    <source>
        <strain evidence="1">Duluth1</strain>
        <tissue evidence="1">Whole animal</tissue>
    </source>
</reference>
<organism evidence="1 2">
    <name type="scientific">Dreissena polymorpha</name>
    <name type="common">Zebra mussel</name>
    <name type="synonym">Mytilus polymorpha</name>
    <dbReference type="NCBI Taxonomy" id="45954"/>
    <lineage>
        <taxon>Eukaryota</taxon>
        <taxon>Metazoa</taxon>
        <taxon>Spiralia</taxon>
        <taxon>Lophotrochozoa</taxon>
        <taxon>Mollusca</taxon>
        <taxon>Bivalvia</taxon>
        <taxon>Autobranchia</taxon>
        <taxon>Heteroconchia</taxon>
        <taxon>Euheterodonta</taxon>
        <taxon>Imparidentia</taxon>
        <taxon>Neoheterodontei</taxon>
        <taxon>Myida</taxon>
        <taxon>Dreissenoidea</taxon>
        <taxon>Dreissenidae</taxon>
        <taxon>Dreissena</taxon>
    </lineage>
</organism>
<comment type="caution">
    <text evidence="1">The sequence shown here is derived from an EMBL/GenBank/DDBJ whole genome shotgun (WGS) entry which is preliminary data.</text>
</comment>
<name>A0A9D4CQN9_DREPO</name>
<dbReference type="EMBL" id="JAIWYP010000012">
    <property type="protein sequence ID" value="KAH3728902.1"/>
    <property type="molecule type" value="Genomic_DNA"/>
</dbReference>
<proteinExistence type="predicted"/>
<sequence length="92" mass="10684">MISSNLKILTAFKTVEERKSTLKGQTHTYTLPHNESPTIPDLTMQLHVLNAILQYHRQDFAVANIEKRSRELSEYLLLEFMVGSYDFDDKIV</sequence>